<dbReference type="OrthoDB" id="9807195at2"/>
<dbReference type="InterPro" id="IPR050273">
    <property type="entry name" value="GppA/Ppx_hydrolase"/>
</dbReference>
<dbReference type="Pfam" id="PF02541">
    <property type="entry name" value="Ppx-GppA"/>
    <property type="match status" value="1"/>
</dbReference>
<protein>
    <submittedName>
        <fullName evidence="4">Uncharacterized protein</fullName>
    </submittedName>
</protein>
<reference evidence="4 5" key="1">
    <citation type="journal article" date="2016" name="Front. Microbiol.">
        <title>Microevolution Analysis of Bacillus coahuilensis Unveils Differences in Phosphorus Acquisition Strategies and Their Regulation.</title>
        <authorList>
            <person name="Gomez-Lunar Z."/>
            <person name="Hernandez-Gonzalez I."/>
            <person name="Rodriguez-Torres M.D."/>
            <person name="Souza V."/>
            <person name="Olmedo-Alvarez G."/>
        </authorList>
    </citation>
    <scope>NUCLEOTIDE SEQUENCE [LARGE SCALE GENOMIC DNA]</scope>
    <source>
        <strain evidence="5">p1.1.43</strain>
    </source>
</reference>
<dbReference type="STRING" id="1150625.Q75_05150"/>
<dbReference type="RefSeq" id="WP_059350638.1">
    <property type="nucleotide sequence ID" value="NZ_LDYG01000021.1"/>
</dbReference>
<dbReference type="SUPFAM" id="SSF109604">
    <property type="entry name" value="HD-domain/PDEase-like"/>
    <property type="match status" value="1"/>
</dbReference>
<dbReference type="SUPFAM" id="SSF53067">
    <property type="entry name" value="Actin-like ATPase domain"/>
    <property type="match status" value="2"/>
</dbReference>
<evidence type="ECO:0000313" key="5">
    <source>
        <dbReference type="Proteomes" id="UP000074108"/>
    </source>
</evidence>
<proteinExistence type="inferred from homology"/>
<dbReference type="InterPro" id="IPR003695">
    <property type="entry name" value="Ppx_GppA_N"/>
</dbReference>
<accession>A0A147KA80</accession>
<evidence type="ECO:0000259" key="2">
    <source>
        <dbReference type="Pfam" id="PF02541"/>
    </source>
</evidence>
<gene>
    <name evidence="4" type="ORF">Q75_05150</name>
</gene>
<name>A0A147KA80_9BACI</name>
<feature type="domain" description="Ppx/GppA phosphatase C-terminal" evidence="3">
    <location>
        <begin position="315"/>
        <end position="464"/>
    </location>
</feature>
<organism evidence="4 5">
    <name type="scientific">Bacillus coahuilensis p1.1.43</name>
    <dbReference type="NCBI Taxonomy" id="1150625"/>
    <lineage>
        <taxon>Bacteria</taxon>
        <taxon>Bacillati</taxon>
        <taxon>Bacillota</taxon>
        <taxon>Bacilli</taxon>
        <taxon>Bacillales</taxon>
        <taxon>Bacillaceae</taxon>
        <taxon>Bacillus</taxon>
    </lineage>
</organism>
<dbReference type="PANTHER" id="PTHR30005">
    <property type="entry name" value="EXOPOLYPHOSPHATASE"/>
    <property type="match status" value="1"/>
</dbReference>
<feature type="domain" description="Ppx/GppA phosphatase N-terminal" evidence="2">
    <location>
        <begin position="19"/>
        <end position="301"/>
    </location>
</feature>
<dbReference type="Gene3D" id="1.10.3210.10">
    <property type="entry name" value="Hypothetical protein af1432"/>
    <property type="match status" value="1"/>
</dbReference>
<keyword evidence="5" id="KW-1185">Reference proteome</keyword>
<evidence type="ECO:0000256" key="1">
    <source>
        <dbReference type="ARBA" id="ARBA00007125"/>
    </source>
</evidence>
<dbReference type="AlphaFoldDB" id="A0A147KA80"/>
<comment type="caution">
    <text evidence="4">The sequence shown here is derived from an EMBL/GenBank/DDBJ whole genome shotgun (WGS) entry which is preliminary data.</text>
</comment>
<dbReference type="InterPro" id="IPR048950">
    <property type="entry name" value="Ppx_GppA_C"/>
</dbReference>
<comment type="similarity">
    <text evidence="1">Belongs to the GppA/Ppx family.</text>
</comment>
<dbReference type="Gene3D" id="3.30.420.40">
    <property type="match status" value="1"/>
</dbReference>
<evidence type="ECO:0000259" key="3">
    <source>
        <dbReference type="Pfam" id="PF21447"/>
    </source>
</evidence>
<dbReference type="GO" id="GO:0006357">
    <property type="term" value="P:regulation of transcription by RNA polymerase II"/>
    <property type="evidence" value="ECO:0007669"/>
    <property type="project" value="TreeGrafter"/>
</dbReference>
<dbReference type="PATRIC" id="fig|1150625.3.peg.1083"/>
<dbReference type="EMBL" id="LDYG01000021">
    <property type="protein sequence ID" value="KUP07615.1"/>
    <property type="molecule type" value="Genomic_DNA"/>
</dbReference>
<dbReference type="InterPro" id="IPR043129">
    <property type="entry name" value="ATPase_NBD"/>
</dbReference>
<evidence type="ECO:0000313" key="4">
    <source>
        <dbReference type="EMBL" id="KUP07615.1"/>
    </source>
</evidence>
<dbReference type="Proteomes" id="UP000074108">
    <property type="component" value="Unassembled WGS sequence"/>
</dbReference>
<dbReference type="CDD" id="cd24052">
    <property type="entry name" value="ASKHA_NBD_HpPPX-GppA-like"/>
    <property type="match status" value="1"/>
</dbReference>
<dbReference type="Pfam" id="PF21447">
    <property type="entry name" value="Ppx-GppA_III"/>
    <property type="match status" value="1"/>
</dbReference>
<dbReference type="Gene3D" id="3.30.420.150">
    <property type="entry name" value="Exopolyphosphatase. Domain 2"/>
    <property type="match status" value="1"/>
</dbReference>
<sequence length="507" mass="57771">MTEKTAIIDIGSNTIRLVIYESTAIGTVKELENVKAVARLRSYLTEEGILSEEGIQVLLSILHSFNKVVDFHHVKEIRSVATATIRQALNQSDIISRVYKETNLSISILSEEEEAYYGYFAAVNTTSVSTGFSIDIGGGSTEITYFEDKQIKHSHSFPFGVVSLKEQFIQGDSLQLEEREVLVQFIIEQFLTLPWLKEKNAPIIAIGGSARNVAQIDQSQNSYPIAGVHQYVMSPESISRMRDVLLPLDYVELEKIEGLSKDRADIILPALEVFYQLILYTGAPSFIFSRNGLRDGLILEQTEGKKVFSNQEIVERSLRQLGFEYNVNYSHNEQMLFLIRKLWEGFGQLGLWSLNEESLRVLEQAAFLFYLGEYIDSDSSSQHTFYILANKNINGIPHKERVAIALLASFKNKSSLKQYMEPFLHWFSKDEVKLLKEFGPLLKMAYSLNATKRNVVHDVSITEKQGNIVVCIICEDDILAEQYQFEKQKKHLEKALKREIVLEVLRN</sequence>
<dbReference type="PANTHER" id="PTHR30005:SF0">
    <property type="entry name" value="RETROGRADE REGULATION PROTEIN 2"/>
    <property type="match status" value="1"/>
</dbReference>